<evidence type="ECO:0008006" key="3">
    <source>
        <dbReference type="Google" id="ProtNLM"/>
    </source>
</evidence>
<organism evidence="1 2">
    <name type="scientific">Tanticharoenia sakaeratensis NBRC 103193</name>
    <dbReference type="NCBI Taxonomy" id="1231623"/>
    <lineage>
        <taxon>Bacteria</taxon>
        <taxon>Pseudomonadati</taxon>
        <taxon>Pseudomonadota</taxon>
        <taxon>Alphaproteobacteria</taxon>
        <taxon>Acetobacterales</taxon>
        <taxon>Acetobacteraceae</taxon>
        <taxon>Tanticharoenia</taxon>
    </lineage>
</organism>
<dbReference type="AlphaFoldDB" id="A0A0D6MJ61"/>
<dbReference type="RefSeq" id="WP_048847569.1">
    <property type="nucleotide sequence ID" value="NZ_BALE01000010.1"/>
</dbReference>
<evidence type="ECO:0000313" key="1">
    <source>
        <dbReference type="EMBL" id="GAN53526.1"/>
    </source>
</evidence>
<dbReference type="GO" id="GO:0005506">
    <property type="term" value="F:iron ion binding"/>
    <property type="evidence" value="ECO:0007669"/>
    <property type="project" value="InterPro"/>
</dbReference>
<proteinExistence type="predicted"/>
<dbReference type="EMBL" id="BALE01000010">
    <property type="protein sequence ID" value="GAN53526.1"/>
    <property type="molecule type" value="Genomic_DNA"/>
</dbReference>
<keyword evidence="2" id="KW-1185">Reference proteome</keyword>
<accession>A0A0D6MJ61</accession>
<name>A0A0D6MJ61_9PROT</name>
<dbReference type="SUPFAM" id="SSF82649">
    <property type="entry name" value="SufE/NifU"/>
    <property type="match status" value="1"/>
</dbReference>
<reference evidence="1 2" key="1">
    <citation type="submission" date="2012-10" db="EMBL/GenBank/DDBJ databases">
        <title>Genome sequencing of Tanticharoenia sakaeratensis NBRC 103193.</title>
        <authorList>
            <person name="Azuma Y."/>
            <person name="Hadano H."/>
            <person name="Hirakawa H."/>
            <person name="Matsushita K."/>
        </authorList>
    </citation>
    <scope>NUCLEOTIDE SEQUENCE [LARGE SCALE GENOMIC DNA]</scope>
    <source>
        <strain evidence="1 2">NBRC 103193</strain>
    </source>
</reference>
<dbReference type="Proteomes" id="UP000032679">
    <property type="component" value="Unassembled WGS sequence"/>
</dbReference>
<dbReference type="OrthoDB" id="9804157at2"/>
<dbReference type="STRING" id="1231623.Tasa_010_073"/>
<dbReference type="Gene3D" id="3.90.1010.10">
    <property type="match status" value="1"/>
</dbReference>
<dbReference type="GO" id="GO:0016226">
    <property type="term" value="P:iron-sulfur cluster assembly"/>
    <property type="evidence" value="ECO:0007669"/>
    <property type="project" value="InterPro"/>
</dbReference>
<dbReference type="CDD" id="cd06664">
    <property type="entry name" value="IscU_like"/>
    <property type="match status" value="1"/>
</dbReference>
<evidence type="ECO:0000313" key="2">
    <source>
        <dbReference type="Proteomes" id="UP000032679"/>
    </source>
</evidence>
<dbReference type="GO" id="GO:0051536">
    <property type="term" value="F:iron-sulfur cluster binding"/>
    <property type="evidence" value="ECO:0007669"/>
    <property type="project" value="InterPro"/>
</dbReference>
<dbReference type="InterPro" id="IPR002871">
    <property type="entry name" value="NIF_FeS_clus_asmbl_NifU_N"/>
</dbReference>
<gene>
    <name evidence="1" type="ORF">Tasa_010_073</name>
</gene>
<sequence length="152" mass="15917">MTGHTPLASPAYSAEIADLARTAAVIGPLPAPSCSAEARSRVCGSRIRVDLCVEAGRVTYYGHKLNACQIGRASAAVLASSIPDQGLDDCRSALDALEALLRKEQPLLPPGWEALQALAPVADLRSRHAAARLPFLATIAALEGCDHIIIAR</sequence>
<protein>
    <recommendedName>
        <fullName evidence="3">NIF system FeS cluster assembly NifU N-terminal domain-containing protein</fullName>
    </recommendedName>
</protein>
<comment type="caution">
    <text evidence="1">The sequence shown here is derived from an EMBL/GenBank/DDBJ whole genome shotgun (WGS) entry which is preliminary data.</text>
</comment>